<dbReference type="VEuPathDB" id="FungiDB:TRIVIDRAFT_228135"/>
<organism evidence="1 2">
    <name type="scientific">Hypocrea virens (strain Gv29-8 / FGSC 10586)</name>
    <name type="common">Gliocladium virens</name>
    <name type="synonym">Trichoderma virens</name>
    <dbReference type="NCBI Taxonomy" id="413071"/>
    <lineage>
        <taxon>Eukaryota</taxon>
        <taxon>Fungi</taxon>
        <taxon>Dikarya</taxon>
        <taxon>Ascomycota</taxon>
        <taxon>Pezizomycotina</taxon>
        <taxon>Sordariomycetes</taxon>
        <taxon>Hypocreomycetidae</taxon>
        <taxon>Hypocreales</taxon>
        <taxon>Hypocreaceae</taxon>
        <taxon>Trichoderma</taxon>
    </lineage>
</organism>
<evidence type="ECO:0000313" key="2">
    <source>
        <dbReference type="Proteomes" id="UP000007115"/>
    </source>
</evidence>
<dbReference type="eggNOG" id="ENOG502SIYI">
    <property type="taxonomic scope" value="Eukaryota"/>
</dbReference>
<dbReference type="InParanoid" id="G9NBK6"/>
<protein>
    <recommendedName>
        <fullName evidence="3">Clr5 domain-containing protein</fullName>
    </recommendedName>
</protein>
<keyword evidence="2" id="KW-1185">Reference proteome</keyword>
<dbReference type="Pfam" id="PF13424">
    <property type="entry name" value="TPR_12"/>
    <property type="match status" value="1"/>
</dbReference>
<proteinExistence type="predicted"/>
<accession>G9NBK6</accession>
<dbReference type="RefSeq" id="XP_013950406.1">
    <property type="nucleotide sequence ID" value="XM_014094931.1"/>
</dbReference>
<evidence type="ECO:0000313" key="1">
    <source>
        <dbReference type="EMBL" id="EHK16211.1"/>
    </source>
</evidence>
<dbReference type="Proteomes" id="UP000007115">
    <property type="component" value="Unassembled WGS sequence"/>
</dbReference>
<dbReference type="AlphaFoldDB" id="G9NBK6"/>
<gene>
    <name evidence="1" type="ORF">TRIVIDRAFT_228135</name>
</gene>
<dbReference type="InterPro" id="IPR011990">
    <property type="entry name" value="TPR-like_helical_dom_sf"/>
</dbReference>
<dbReference type="GeneID" id="25792139"/>
<evidence type="ECO:0008006" key="3">
    <source>
        <dbReference type="Google" id="ProtNLM"/>
    </source>
</evidence>
<comment type="caution">
    <text evidence="1">The sequence shown here is derived from an EMBL/GenBank/DDBJ whole genome shotgun (WGS) entry which is preliminary data.</text>
</comment>
<sequence>MANLQEAGCGKSPISNHESTLQKLDLRNLKLAQVLAVLNQDGVFIETVSVDANDSDRLDFLKFKNKSSLAELIHILESEGLIKCQDSGTDQKILLHDTWRLTLQRKLYNEKELFQPIFNAAVSLIRRKFPRQSPVQFPQNDIWGVCKKYSPHIISLMEVHAASLVPPEPSIDYALLLSDASNYFYERNFFADALRTADASVEACKHIDDCEAARADIHTIAAAVRDTSGISERSKTLHHYIMAIALRQECLNKSKLEDVTHDDLWNYANAWGNMTPILLDYGCYEDVIVYAEFAMTIKRKLFSHERESTIACYEQYRNKHIALAALGRFEDAQRWRPDPENCIDDPRYTVIMIRYYFFHANIAIICGKLDAAYESLQKTLEMRTKFFGPTGRSTLDTYYLLAMLEIRRGNNDAAEAHLRKALESPNDWTDEACARARYKLPQLLLSKDDGEAQHLLKEASERLATYWEKYARYWPRELDLPDEDEMYDHIVPAEAGRLSMTKLLPLNTLTRGLNDICRQLASRLKSDDAALATKELAQLLKTQSSMFHLVP</sequence>
<dbReference type="EMBL" id="ABDF02000091">
    <property type="protein sequence ID" value="EHK16211.1"/>
    <property type="molecule type" value="Genomic_DNA"/>
</dbReference>
<name>G9NBK6_HYPVG</name>
<dbReference type="Gene3D" id="1.25.40.10">
    <property type="entry name" value="Tetratricopeptide repeat domain"/>
    <property type="match status" value="1"/>
</dbReference>
<reference evidence="1 2" key="1">
    <citation type="journal article" date="2011" name="Genome Biol.">
        <title>Comparative genome sequence analysis underscores mycoparasitism as the ancestral life style of Trichoderma.</title>
        <authorList>
            <person name="Kubicek C.P."/>
            <person name="Herrera-Estrella A."/>
            <person name="Seidl-Seiboth V."/>
            <person name="Martinez D.A."/>
            <person name="Druzhinina I.S."/>
            <person name="Thon M."/>
            <person name="Zeilinger S."/>
            <person name="Casas-Flores S."/>
            <person name="Horwitz B.A."/>
            <person name="Mukherjee P.K."/>
            <person name="Mukherjee M."/>
            <person name="Kredics L."/>
            <person name="Alcaraz L.D."/>
            <person name="Aerts A."/>
            <person name="Antal Z."/>
            <person name="Atanasova L."/>
            <person name="Cervantes-Badillo M.G."/>
            <person name="Challacombe J."/>
            <person name="Chertkov O."/>
            <person name="McCluskey K."/>
            <person name="Coulpier F."/>
            <person name="Deshpande N."/>
            <person name="von Doehren H."/>
            <person name="Ebbole D.J."/>
            <person name="Esquivel-Naranjo E.U."/>
            <person name="Fekete E."/>
            <person name="Flipphi M."/>
            <person name="Glaser F."/>
            <person name="Gomez-Rodriguez E.Y."/>
            <person name="Gruber S."/>
            <person name="Han C."/>
            <person name="Henrissat B."/>
            <person name="Hermosa R."/>
            <person name="Hernandez-Onate M."/>
            <person name="Karaffa L."/>
            <person name="Kosti I."/>
            <person name="Le Crom S."/>
            <person name="Lindquist E."/>
            <person name="Lucas S."/>
            <person name="Luebeck M."/>
            <person name="Luebeck P.S."/>
            <person name="Margeot A."/>
            <person name="Metz B."/>
            <person name="Misra M."/>
            <person name="Nevalainen H."/>
            <person name="Omann M."/>
            <person name="Packer N."/>
            <person name="Perrone G."/>
            <person name="Uresti-Rivera E.E."/>
            <person name="Salamov A."/>
            <person name="Schmoll M."/>
            <person name="Seiboth B."/>
            <person name="Shapiro H."/>
            <person name="Sukno S."/>
            <person name="Tamayo-Ramos J.A."/>
            <person name="Tisch D."/>
            <person name="Wiest A."/>
            <person name="Wilkinson H.H."/>
            <person name="Zhang M."/>
            <person name="Coutinho P.M."/>
            <person name="Kenerley C.M."/>
            <person name="Monte E."/>
            <person name="Baker S.E."/>
            <person name="Grigoriev I.V."/>
        </authorList>
    </citation>
    <scope>NUCLEOTIDE SEQUENCE [LARGE SCALE GENOMIC DNA]</scope>
    <source>
        <strain evidence="2">Gv29-8 / FGSC 10586</strain>
    </source>
</reference>
<dbReference type="STRING" id="413071.G9NBK6"/>
<dbReference type="HOGENOM" id="CLU_494369_0_0_1"/>
<dbReference type="SUPFAM" id="SSF48452">
    <property type="entry name" value="TPR-like"/>
    <property type="match status" value="2"/>
</dbReference>
<dbReference type="OrthoDB" id="4881209at2759"/>